<keyword evidence="3" id="KW-1185">Reference proteome</keyword>
<dbReference type="PROSITE" id="PS51186">
    <property type="entry name" value="GNAT"/>
    <property type="match status" value="1"/>
</dbReference>
<dbReference type="AlphaFoldDB" id="A1ZLE6"/>
<dbReference type="InterPro" id="IPR016181">
    <property type="entry name" value="Acyl_CoA_acyltransferase"/>
</dbReference>
<accession>A1ZLE6</accession>
<feature type="domain" description="N-acetyltransferase" evidence="1">
    <location>
        <begin position="136"/>
        <end position="267"/>
    </location>
</feature>
<dbReference type="Gene3D" id="3.40.630.80">
    <property type="match status" value="1"/>
</dbReference>
<dbReference type="RefSeq" id="WP_002697427.1">
    <property type="nucleotide sequence ID" value="NZ_AAWS01000014.1"/>
</dbReference>
<keyword evidence="2" id="KW-0808">Transferase</keyword>
<evidence type="ECO:0000313" key="3">
    <source>
        <dbReference type="Proteomes" id="UP000004095"/>
    </source>
</evidence>
<dbReference type="InterPro" id="IPR000182">
    <property type="entry name" value="GNAT_dom"/>
</dbReference>
<comment type="caution">
    <text evidence="2">The sequence shown here is derived from an EMBL/GenBank/DDBJ whole genome shotgun (WGS) entry which is preliminary data.</text>
</comment>
<protein>
    <submittedName>
        <fullName evidence="2">Acetyltransferase, gnat family, putative</fullName>
    </submittedName>
</protein>
<dbReference type="InterPro" id="IPR040579">
    <property type="entry name" value="Acetyltransf_19"/>
</dbReference>
<dbReference type="eggNOG" id="COG1670">
    <property type="taxonomic scope" value="Bacteria"/>
</dbReference>
<evidence type="ECO:0000313" key="2">
    <source>
        <dbReference type="EMBL" id="EAY28700.1"/>
    </source>
</evidence>
<dbReference type="Pfam" id="PF18015">
    <property type="entry name" value="Acetyltransf_19"/>
    <property type="match status" value="1"/>
</dbReference>
<dbReference type="GO" id="GO:0016747">
    <property type="term" value="F:acyltransferase activity, transferring groups other than amino-acyl groups"/>
    <property type="evidence" value="ECO:0007669"/>
    <property type="project" value="InterPro"/>
</dbReference>
<dbReference type="OrthoDB" id="7833882at2"/>
<name>A1ZLE6_MICM2</name>
<evidence type="ECO:0000259" key="1">
    <source>
        <dbReference type="PROSITE" id="PS51186"/>
    </source>
</evidence>
<organism evidence="2 3">
    <name type="scientific">Microscilla marina ATCC 23134</name>
    <dbReference type="NCBI Taxonomy" id="313606"/>
    <lineage>
        <taxon>Bacteria</taxon>
        <taxon>Pseudomonadati</taxon>
        <taxon>Bacteroidota</taxon>
        <taxon>Cytophagia</taxon>
        <taxon>Cytophagales</taxon>
        <taxon>Microscillaceae</taxon>
        <taxon>Microscilla</taxon>
    </lineage>
</organism>
<dbReference type="Pfam" id="PF00583">
    <property type="entry name" value="Acetyltransf_1"/>
    <property type="match status" value="1"/>
</dbReference>
<dbReference type="EMBL" id="AAWS01000014">
    <property type="protein sequence ID" value="EAY28700.1"/>
    <property type="molecule type" value="Genomic_DNA"/>
</dbReference>
<dbReference type="Gene3D" id="3.40.630.30">
    <property type="match status" value="1"/>
</dbReference>
<dbReference type="CDD" id="cd04301">
    <property type="entry name" value="NAT_SF"/>
    <property type="match status" value="1"/>
</dbReference>
<dbReference type="SUPFAM" id="SSF55729">
    <property type="entry name" value="Acyl-CoA N-acyltransferases (Nat)"/>
    <property type="match status" value="1"/>
</dbReference>
<dbReference type="Proteomes" id="UP000004095">
    <property type="component" value="Unassembled WGS sequence"/>
</dbReference>
<reference evidence="2 3" key="1">
    <citation type="submission" date="2007-01" db="EMBL/GenBank/DDBJ databases">
        <authorList>
            <person name="Haygood M."/>
            <person name="Podell S."/>
            <person name="Anderson C."/>
            <person name="Hopkinson B."/>
            <person name="Roe K."/>
            <person name="Barbeau K."/>
            <person name="Gaasterland T."/>
            <person name="Ferriera S."/>
            <person name="Johnson J."/>
            <person name="Kravitz S."/>
            <person name="Beeson K."/>
            <person name="Sutton G."/>
            <person name="Rogers Y.-H."/>
            <person name="Friedman R."/>
            <person name="Frazier M."/>
            <person name="Venter J.C."/>
        </authorList>
    </citation>
    <scope>NUCLEOTIDE SEQUENCE [LARGE SCALE GENOMIC DNA]</scope>
    <source>
        <strain evidence="2 3">ATCC 23134</strain>
    </source>
</reference>
<sequence>MEFIKVKSKNNLSTIYPAFYASLHASFDGMWDQITGNATHWSISHQHKNIGFYVIDDANILINFFLIETALPLLEEVFAQLLAQHKVKSGIVSTNAPVFVSACADFAHTITPHSYLFQDHKKRDLVAPALANGTKPVLKVAQTSDHQAAVNFGVVAIGADKTWLEGYYALRIQKQELFLWQAGEEIIGACEARKSDSQPGIGDVGMVVGIPYRRQGVGAYLLNEAKKKCYQQGLTPICSCEKENIGSRQSIYKAGFVSKYRVLNVEF</sequence>
<proteinExistence type="predicted"/>
<gene>
    <name evidence="2" type="ORF">M23134_07798</name>
</gene>